<dbReference type="Gene3D" id="3.30.870.10">
    <property type="entry name" value="Endonuclease Chain A"/>
    <property type="match status" value="1"/>
</dbReference>
<accession>A0ABR3RNB9</accession>
<evidence type="ECO:0000256" key="1">
    <source>
        <dbReference type="SAM" id="MobiDB-lite"/>
    </source>
</evidence>
<organism evidence="2 3">
    <name type="scientific">Nothophoma quercina</name>
    <dbReference type="NCBI Taxonomy" id="749835"/>
    <lineage>
        <taxon>Eukaryota</taxon>
        <taxon>Fungi</taxon>
        <taxon>Dikarya</taxon>
        <taxon>Ascomycota</taxon>
        <taxon>Pezizomycotina</taxon>
        <taxon>Dothideomycetes</taxon>
        <taxon>Pleosporomycetidae</taxon>
        <taxon>Pleosporales</taxon>
        <taxon>Pleosporineae</taxon>
        <taxon>Didymellaceae</taxon>
        <taxon>Nothophoma</taxon>
    </lineage>
</organism>
<protein>
    <submittedName>
        <fullName evidence="2">Uncharacterized protein</fullName>
    </submittedName>
</protein>
<gene>
    <name evidence="2" type="ORF">SLS59_003051</name>
</gene>
<dbReference type="Proteomes" id="UP001521222">
    <property type="component" value="Unassembled WGS sequence"/>
</dbReference>
<reference evidence="2 3" key="1">
    <citation type="submission" date="2024-02" db="EMBL/GenBank/DDBJ databases">
        <title>De novo assembly and annotation of 12 fungi associated with fruit tree decline syndrome in Ontario, Canada.</title>
        <authorList>
            <person name="Sulman M."/>
            <person name="Ellouze W."/>
            <person name="Ilyukhin E."/>
        </authorList>
    </citation>
    <scope>NUCLEOTIDE SEQUENCE [LARGE SCALE GENOMIC DNA]</scope>
    <source>
        <strain evidence="2 3">M97-236</strain>
    </source>
</reference>
<dbReference type="InterPro" id="IPR010347">
    <property type="entry name" value="Tdp1"/>
</dbReference>
<dbReference type="SUPFAM" id="SSF56024">
    <property type="entry name" value="Phospholipase D/nuclease"/>
    <property type="match status" value="1"/>
</dbReference>
<dbReference type="Pfam" id="PF06087">
    <property type="entry name" value="Tyr-DNA_phospho"/>
    <property type="match status" value="1"/>
</dbReference>
<dbReference type="EMBL" id="JAKIXB020000008">
    <property type="protein sequence ID" value="KAL1605929.1"/>
    <property type="molecule type" value="Genomic_DNA"/>
</dbReference>
<evidence type="ECO:0000313" key="3">
    <source>
        <dbReference type="Proteomes" id="UP001521222"/>
    </source>
</evidence>
<feature type="region of interest" description="Disordered" evidence="1">
    <location>
        <begin position="1"/>
        <end position="101"/>
    </location>
</feature>
<sequence length="158" mass="17287">MTSNVPPTKRRKLNDTPVGEADGTGATSAGLSRPVSPPISRRKPPMPAAAPLFAPAPTWSFDEVPQQTITPTPSQPPPQPKTTNQDAANSIETAEQKKSNEAVKAKVRCLASPFQLTKIRDLAPYQNVDTVELKDILGNPMIKECWNFNFLFDLDFVM</sequence>
<evidence type="ECO:0000313" key="2">
    <source>
        <dbReference type="EMBL" id="KAL1605929.1"/>
    </source>
</evidence>
<comment type="caution">
    <text evidence="2">The sequence shown here is derived from an EMBL/GenBank/DDBJ whole genome shotgun (WGS) entry which is preliminary data.</text>
</comment>
<proteinExistence type="predicted"/>
<keyword evidence="3" id="KW-1185">Reference proteome</keyword>
<name>A0ABR3RNB9_9PLEO</name>